<feature type="region of interest" description="Disordered" evidence="1">
    <location>
        <begin position="319"/>
        <end position="342"/>
    </location>
</feature>
<feature type="transmembrane region" description="Helical" evidence="2">
    <location>
        <begin position="168"/>
        <end position="188"/>
    </location>
</feature>
<feature type="transmembrane region" description="Helical" evidence="2">
    <location>
        <begin position="50"/>
        <end position="74"/>
    </location>
</feature>
<dbReference type="GeneID" id="27905778"/>
<dbReference type="EMBL" id="KB456261">
    <property type="protein sequence ID" value="EMF16159.1"/>
    <property type="molecule type" value="Genomic_DNA"/>
</dbReference>
<dbReference type="HOGENOM" id="CLU_043698_0_0_1"/>
<accession>M3DF60</accession>
<sequence length="342" mass="37123">MAVISDTNSSRGVFVVGGDATSITLSLVAIPAIVVFIWQRYQDTQAKHLSVASVSCFACYISSLAFIVAVTMLLHIRAPVTRTLCDATLMVCIVLHKFAKGSEFLFLIERIYVISWTTKPRYRSTQYILGIILIMLPYTAFTAATIFFRYTIDKGHDLCVIGIRLPATIALLSLEVSAQVYFTIRFLWPLFTVHRNIKGLVQPLRQLIVRTCIGSAVSSLANIASSISVAVWVGQGPAWLCCLVCKASVFISACALHWITRPIQSVSQHGSGPHAFGDLAVGFSGSPGAAPHALSFSQPPSSKKDLAAMDGQSISKYPSSVMEEMGERSPQKLAMSKLESLA</sequence>
<proteinExistence type="predicted"/>
<gene>
    <name evidence="3" type="ORF">SEPMUDRAFT_36529</name>
</gene>
<dbReference type="PANTHER" id="PTHR38848:SF3">
    <property type="entry name" value="G-PROTEIN COUPLED RECEPTORS FAMILY 3 PROFILE DOMAIN-CONTAINING PROTEIN"/>
    <property type="match status" value="1"/>
</dbReference>
<dbReference type="PANTHER" id="PTHR38848">
    <property type="entry name" value="G-PROTEIN COUPLED RECEPTORS FAMILY 3 PROFILE DOMAIN-CONTAINING PROTEIN"/>
    <property type="match status" value="1"/>
</dbReference>
<keyword evidence="4" id="KW-1185">Reference proteome</keyword>
<feature type="transmembrane region" description="Helical" evidence="2">
    <location>
        <begin position="12"/>
        <end position="38"/>
    </location>
</feature>
<dbReference type="eggNOG" id="ENOG502RY0X">
    <property type="taxonomic scope" value="Eukaryota"/>
</dbReference>
<dbReference type="OrthoDB" id="194775at2759"/>
<evidence type="ECO:0000313" key="4">
    <source>
        <dbReference type="Proteomes" id="UP000016931"/>
    </source>
</evidence>
<keyword evidence="2" id="KW-0812">Transmembrane</keyword>
<keyword evidence="2" id="KW-0472">Membrane</keyword>
<evidence type="ECO:0000256" key="1">
    <source>
        <dbReference type="SAM" id="MobiDB-lite"/>
    </source>
</evidence>
<organism evidence="3 4">
    <name type="scientific">Sphaerulina musiva (strain SO2202)</name>
    <name type="common">Poplar stem canker fungus</name>
    <name type="synonym">Septoria musiva</name>
    <dbReference type="NCBI Taxonomy" id="692275"/>
    <lineage>
        <taxon>Eukaryota</taxon>
        <taxon>Fungi</taxon>
        <taxon>Dikarya</taxon>
        <taxon>Ascomycota</taxon>
        <taxon>Pezizomycotina</taxon>
        <taxon>Dothideomycetes</taxon>
        <taxon>Dothideomycetidae</taxon>
        <taxon>Mycosphaerellales</taxon>
        <taxon>Mycosphaerellaceae</taxon>
        <taxon>Sphaerulina</taxon>
    </lineage>
</organism>
<name>M3DF60_SPHMS</name>
<keyword evidence="2" id="KW-1133">Transmembrane helix</keyword>
<dbReference type="Proteomes" id="UP000016931">
    <property type="component" value="Unassembled WGS sequence"/>
</dbReference>
<evidence type="ECO:0000313" key="3">
    <source>
        <dbReference type="EMBL" id="EMF16159.1"/>
    </source>
</evidence>
<reference evidence="3 4" key="1">
    <citation type="journal article" date="2012" name="PLoS Pathog.">
        <title>Diverse lifestyles and strategies of plant pathogenesis encoded in the genomes of eighteen Dothideomycetes fungi.</title>
        <authorList>
            <person name="Ohm R.A."/>
            <person name="Feau N."/>
            <person name="Henrissat B."/>
            <person name="Schoch C.L."/>
            <person name="Horwitz B.A."/>
            <person name="Barry K.W."/>
            <person name="Condon B.J."/>
            <person name="Copeland A.C."/>
            <person name="Dhillon B."/>
            <person name="Glaser F."/>
            <person name="Hesse C.N."/>
            <person name="Kosti I."/>
            <person name="LaButti K."/>
            <person name="Lindquist E.A."/>
            <person name="Lucas S."/>
            <person name="Salamov A.A."/>
            <person name="Bradshaw R.E."/>
            <person name="Ciuffetti L."/>
            <person name="Hamelin R.C."/>
            <person name="Kema G.H.J."/>
            <person name="Lawrence C."/>
            <person name="Scott J.A."/>
            <person name="Spatafora J.W."/>
            <person name="Turgeon B.G."/>
            <person name="de Wit P.J.G.M."/>
            <person name="Zhong S."/>
            <person name="Goodwin S.B."/>
            <person name="Grigoriev I.V."/>
        </authorList>
    </citation>
    <scope>NUCLEOTIDE SEQUENCE [LARGE SCALE GENOMIC DNA]</scope>
    <source>
        <strain evidence="3 4">SO2202</strain>
    </source>
</reference>
<dbReference type="OMA" id="FVGACCT"/>
<dbReference type="RefSeq" id="XP_016764280.1">
    <property type="nucleotide sequence ID" value="XM_016908641.1"/>
</dbReference>
<feature type="transmembrane region" description="Helical" evidence="2">
    <location>
        <begin position="127"/>
        <end position="148"/>
    </location>
</feature>
<protein>
    <submittedName>
        <fullName evidence="3">Uncharacterized protein</fullName>
    </submittedName>
</protein>
<dbReference type="AlphaFoldDB" id="M3DF60"/>
<evidence type="ECO:0000256" key="2">
    <source>
        <dbReference type="SAM" id="Phobius"/>
    </source>
</evidence>